<evidence type="ECO:0000313" key="3">
    <source>
        <dbReference type="Proteomes" id="UP000281406"/>
    </source>
</evidence>
<dbReference type="Proteomes" id="UP000281406">
    <property type="component" value="Unassembled WGS sequence"/>
</dbReference>
<dbReference type="EMBL" id="RJVU01057109">
    <property type="protein sequence ID" value="ROK35821.1"/>
    <property type="molecule type" value="Genomic_DNA"/>
</dbReference>
<reference evidence="2 3" key="1">
    <citation type="submission" date="2018-10" db="EMBL/GenBank/DDBJ databases">
        <title>Genome assembly for a Yunnan-Guizhou Plateau 3E fish, Anabarilius grahami (Regan), and its evolutionary and genetic applications.</title>
        <authorList>
            <person name="Jiang W."/>
        </authorList>
    </citation>
    <scope>NUCLEOTIDE SEQUENCE [LARGE SCALE GENOMIC DNA]</scope>
    <source>
        <strain evidence="2">AG-KIZ</strain>
        <tissue evidence="2">Muscle</tissue>
    </source>
</reference>
<sequence length="76" mass="8930">MQHVSGEQRKETFAWVPPDYHNTHEMAVVKSTFVESKTSPSPGLVKTESKEVRVQMRQSRQRQKKKNPLQDHVHNY</sequence>
<comment type="caution">
    <text evidence="2">The sequence shown here is derived from an EMBL/GenBank/DDBJ whole genome shotgun (WGS) entry which is preliminary data.</text>
</comment>
<feature type="region of interest" description="Disordered" evidence="1">
    <location>
        <begin position="33"/>
        <end position="76"/>
    </location>
</feature>
<proteinExistence type="predicted"/>
<keyword evidence="3" id="KW-1185">Reference proteome</keyword>
<protein>
    <submittedName>
        <fullName evidence="2">Uncharacterized protein</fullName>
    </submittedName>
</protein>
<gene>
    <name evidence="2" type="ORF">DPX16_17564</name>
</gene>
<evidence type="ECO:0000313" key="2">
    <source>
        <dbReference type="EMBL" id="ROK35821.1"/>
    </source>
</evidence>
<dbReference type="AlphaFoldDB" id="A0A3N0XZN8"/>
<organism evidence="2 3">
    <name type="scientific">Anabarilius grahami</name>
    <name type="common">Kanglang fish</name>
    <name type="synonym">Barilius grahami</name>
    <dbReference type="NCBI Taxonomy" id="495550"/>
    <lineage>
        <taxon>Eukaryota</taxon>
        <taxon>Metazoa</taxon>
        <taxon>Chordata</taxon>
        <taxon>Craniata</taxon>
        <taxon>Vertebrata</taxon>
        <taxon>Euteleostomi</taxon>
        <taxon>Actinopterygii</taxon>
        <taxon>Neopterygii</taxon>
        <taxon>Teleostei</taxon>
        <taxon>Ostariophysi</taxon>
        <taxon>Cypriniformes</taxon>
        <taxon>Xenocyprididae</taxon>
        <taxon>Xenocypridinae</taxon>
        <taxon>Xenocypridinae incertae sedis</taxon>
        <taxon>Anabarilius</taxon>
    </lineage>
</organism>
<accession>A0A3N0XZN8</accession>
<evidence type="ECO:0000256" key="1">
    <source>
        <dbReference type="SAM" id="MobiDB-lite"/>
    </source>
</evidence>
<name>A0A3N0XZN8_ANAGA</name>